<comment type="caution">
    <text evidence="2">The sequence shown here is derived from an EMBL/GenBank/DDBJ whole genome shotgun (WGS) entry which is preliminary data.</text>
</comment>
<reference evidence="2 3" key="1">
    <citation type="submission" date="2024-09" db="EMBL/GenBank/DDBJ databases">
        <authorList>
            <person name="Sun Q."/>
            <person name="Mori K."/>
        </authorList>
    </citation>
    <scope>NUCLEOTIDE SEQUENCE [LARGE SCALE GENOMIC DNA]</scope>
    <source>
        <strain evidence="2 3">NCAIM B.02301</strain>
    </source>
</reference>
<dbReference type="PANTHER" id="PTHR39164:SF1">
    <property type="entry name" value="PROTEIN CCDC"/>
    <property type="match status" value="1"/>
</dbReference>
<dbReference type="InterPro" id="IPR058247">
    <property type="entry name" value="DUF1453"/>
</dbReference>
<keyword evidence="1" id="KW-1133">Transmembrane helix</keyword>
<name>A0ABV6NCI4_9BACI</name>
<dbReference type="EMBL" id="JBHLTR010000006">
    <property type="protein sequence ID" value="MFC0558495.1"/>
    <property type="molecule type" value="Genomic_DNA"/>
</dbReference>
<keyword evidence="1" id="KW-0472">Membrane</keyword>
<dbReference type="Pfam" id="PF07301">
    <property type="entry name" value="DUF1453"/>
    <property type="match status" value="1"/>
</dbReference>
<organism evidence="2 3">
    <name type="scientific">Halalkalibacter alkalisediminis</name>
    <dbReference type="NCBI Taxonomy" id="935616"/>
    <lineage>
        <taxon>Bacteria</taxon>
        <taxon>Bacillati</taxon>
        <taxon>Bacillota</taxon>
        <taxon>Bacilli</taxon>
        <taxon>Bacillales</taxon>
        <taxon>Bacillaceae</taxon>
        <taxon>Halalkalibacter</taxon>
    </lineage>
</organism>
<dbReference type="InterPro" id="IPR031306">
    <property type="entry name" value="CcdC"/>
</dbReference>
<dbReference type="RefSeq" id="WP_273840174.1">
    <property type="nucleotide sequence ID" value="NZ_JAQQWT010000001.1"/>
</dbReference>
<evidence type="ECO:0000256" key="1">
    <source>
        <dbReference type="SAM" id="Phobius"/>
    </source>
</evidence>
<protein>
    <submittedName>
        <fullName evidence="2">CcdC family protein</fullName>
    </submittedName>
</protein>
<evidence type="ECO:0000313" key="3">
    <source>
        <dbReference type="Proteomes" id="UP001589833"/>
    </source>
</evidence>
<accession>A0ABV6NCI4</accession>
<gene>
    <name evidence="2" type="ORF">ACFFH4_05475</name>
</gene>
<keyword evidence="3" id="KW-1185">Reference proteome</keyword>
<feature type="transmembrane region" description="Helical" evidence="1">
    <location>
        <begin position="37"/>
        <end position="53"/>
    </location>
</feature>
<dbReference type="Proteomes" id="UP001589833">
    <property type="component" value="Unassembled WGS sequence"/>
</dbReference>
<evidence type="ECO:0000313" key="2">
    <source>
        <dbReference type="EMBL" id="MFC0558495.1"/>
    </source>
</evidence>
<feature type="transmembrane region" description="Helical" evidence="1">
    <location>
        <begin position="59"/>
        <end position="78"/>
    </location>
</feature>
<feature type="transmembrane region" description="Helical" evidence="1">
    <location>
        <begin position="128"/>
        <end position="148"/>
    </location>
</feature>
<dbReference type="PIRSF" id="PIRSF021441">
    <property type="entry name" value="DUF1453"/>
    <property type="match status" value="1"/>
</dbReference>
<feature type="transmembrane region" description="Helical" evidence="1">
    <location>
        <begin position="6"/>
        <end position="25"/>
    </location>
</feature>
<proteinExistence type="predicted"/>
<sequence length="168" mass="19120">MDDIYVWITSVGAVVMASIAMIIRLRATKKPVSVKKIIIPPFAMSTGFLMFLYEPARPAFLQVIEAVTVGMIFSILLIKTSKFEIRGQEIYLKRSKAFAFILIGLLLIRIIFKLLIGDTINVEELAGMFFLLAYGMILPWRISMFVNYRKIEKDLEKHVKANAVSMQP</sequence>
<dbReference type="PANTHER" id="PTHR39164">
    <property type="entry name" value="PROTEIN CCDC"/>
    <property type="match status" value="1"/>
</dbReference>
<keyword evidence="1" id="KW-0812">Transmembrane</keyword>
<feature type="transmembrane region" description="Helical" evidence="1">
    <location>
        <begin position="98"/>
        <end position="116"/>
    </location>
</feature>